<evidence type="ECO:0000256" key="3">
    <source>
        <dbReference type="SAM" id="Phobius"/>
    </source>
</evidence>
<feature type="transmembrane region" description="Helical" evidence="3">
    <location>
        <begin position="234"/>
        <end position="256"/>
    </location>
</feature>
<feature type="chain" id="PRO_5046644778" description="Wall-associated receptor kinase galacturonan-binding domain-containing protein" evidence="4">
    <location>
        <begin position="26"/>
        <end position="342"/>
    </location>
</feature>
<dbReference type="Pfam" id="PF13947">
    <property type="entry name" value="GUB_WAK_bind"/>
    <property type="match status" value="1"/>
</dbReference>
<dbReference type="PANTHER" id="PTHR33138">
    <property type="entry name" value="OS01G0690200 PROTEIN"/>
    <property type="match status" value="1"/>
</dbReference>
<dbReference type="PANTHER" id="PTHR33138:SF30">
    <property type="entry name" value="LEAF RUST 10 DISEASE-RESISTANCE LOCUS RECEPTOR-LIKE PROTEIN KINASE-LIKE 2.7"/>
    <property type="match status" value="1"/>
</dbReference>
<organism evidence="6 7">
    <name type="scientific">Vitis vinifera</name>
    <name type="common">Grape</name>
    <dbReference type="NCBI Taxonomy" id="29760"/>
    <lineage>
        <taxon>Eukaryota</taxon>
        <taxon>Viridiplantae</taxon>
        <taxon>Streptophyta</taxon>
        <taxon>Embryophyta</taxon>
        <taxon>Tracheophyta</taxon>
        <taxon>Spermatophyta</taxon>
        <taxon>Magnoliopsida</taxon>
        <taxon>eudicotyledons</taxon>
        <taxon>Gunneridae</taxon>
        <taxon>Pentapetalae</taxon>
        <taxon>rosids</taxon>
        <taxon>Vitales</taxon>
        <taxon>Vitaceae</taxon>
        <taxon>Viteae</taxon>
        <taxon>Vitis</taxon>
    </lineage>
</organism>
<accession>A0ABY9DIT7</accession>
<keyword evidence="2 4" id="KW-0732">Signal</keyword>
<name>A0ABY9DIT7_VITVI</name>
<evidence type="ECO:0000256" key="4">
    <source>
        <dbReference type="SAM" id="SignalP"/>
    </source>
</evidence>
<evidence type="ECO:0000256" key="1">
    <source>
        <dbReference type="ARBA" id="ARBA00004167"/>
    </source>
</evidence>
<feature type="signal peptide" evidence="4">
    <location>
        <begin position="1"/>
        <end position="25"/>
    </location>
</feature>
<feature type="domain" description="Wall-associated receptor kinase galacturonan-binding" evidence="5">
    <location>
        <begin position="32"/>
        <end position="92"/>
    </location>
</feature>
<dbReference type="EMBL" id="CP126663">
    <property type="protein sequence ID" value="WKA07638.1"/>
    <property type="molecule type" value="Genomic_DNA"/>
</dbReference>
<sequence>MMMRETKLVALGLLLLHFYFFSICASTENQACNSSCGDIPIRYPFRLKHDPSSCRRIPDPGFELVCENNHTILYGKYYVTQINYHSRTVRIVTPGVRKGHCFSYPRYSLRYSEISCPYDTPREFNSVVFMNCTRPINAHNYIQITPCDSNNGSSFSSETYAYALVGDSLKVRDNIQYSCTIGLTVITQIRKGVSEPRNRSMSNLQENLLMGLELSYSPVNCSDASLHEQVGQKILGFLVFAYNILLYLLGNLWSLFDGHVKLKRLFHMQGLYHPIIEAPIEVYYSYYPYRSYYFDPDVLEKGRWILHNIGKFSYNSQLLVPYKNGNNMIMLLDMKILKEKDK</sequence>
<reference evidence="6 7" key="1">
    <citation type="journal article" date="2023" name="Hortic Res">
        <title>The complete reference genome for grapevine (Vitis vinifera L.) genetics and breeding.</title>
        <authorList>
            <person name="Shi X."/>
            <person name="Cao S."/>
            <person name="Wang X."/>
            <person name="Huang S."/>
            <person name="Wang Y."/>
            <person name="Liu Z."/>
            <person name="Liu W."/>
            <person name="Leng X."/>
            <person name="Peng Y."/>
            <person name="Wang N."/>
            <person name="Wang Y."/>
            <person name="Ma Z."/>
            <person name="Xu X."/>
            <person name="Zhang F."/>
            <person name="Xue H."/>
            <person name="Zhong H."/>
            <person name="Wang Y."/>
            <person name="Zhang K."/>
            <person name="Velt A."/>
            <person name="Avia K."/>
            <person name="Holtgrawe D."/>
            <person name="Grimplet J."/>
            <person name="Matus J.T."/>
            <person name="Ware D."/>
            <person name="Wu X."/>
            <person name="Wang H."/>
            <person name="Liu C."/>
            <person name="Fang Y."/>
            <person name="Rustenholz C."/>
            <person name="Cheng Z."/>
            <person name="Xiao H."/>
            <person name="Zhou Y."/>
        </authorList>
    </citation>
    <scope>NUCLEOTIDE SEQUENCE [LARGE SCALE GENOMIC DNA]</scope>
    <source>
        <strain evidence="7">cv. Pinot noir / PN40024</strain>
        <tissue evidence="6">Leaf</tissue>
    </source>
</reference>
<evidence type="ECO:0000313" key="6">
    <source>
        <dbReference type="EMBL" id="WKA07638.1"/>
    </source>
</evidence>
<dbReference type="Proteomes" id="UP001227230">
    <property type="component" value="Chromosome 16"/>
</dbReference>
<proteinExistence type="predicted"/>
<dbReference type="InterPro" id="IPR025287">
    <property type="entry name" value="WAK_GUB"/>
</dbReference>
<keyword evidence="7" id="KW-1185">Reference proteome</keyword>
<keyword evidence="3" id="KW-1133">Transmembrane helix</keyword>
<comment type="subcellular location">
    <subcellularLocation>
        <location evidence="1">Membrane</location>
        <topology evidence="1">Single-pass membrane protein</topology>
    </subcellularLocation>
</comment>
<evidence type="ECO:0000313" key="7">
    <source>
        <dbReference type="Proteomes" id="UP001227230"/>
    </source>
</evidence>
<evidence type="ECO:0000259" key="5">
    <source>
        <dbReference type="Pfam" id="PF13947"/>
    </source>
</evidence>
<gene>
    <name evidence="6" type="ORF">VitviT2T_025435</name>
</gene>
<evidence type="ECO:0000256" key="2">
    <source>
        <dbReference type="ARBA" id="ARBA00022729"/>
    </source>
</evidence>
<protein>
    <recommendedName>
        <fullName evidence="5">Wall-associated receptor kinase galacturonan-binding domain-containing protein</fullName>
    </recommendedName>
</protein>
<keyword evidence="3" id="KW-0472">Membrane</keyword>
<keyword evidence="3" id="KW-0812">Transmembrane</keyword>